<evidence type="ECO:0000313" key="4">
    <source>
        <dbReference type="EMBL" id="KEQ90656.1"/>
    </source>
</evidence>
<dbReference type="InterPro" id="IPR050425">
    <property type="entry name" value="NAD(P)_dehydrat-like"/>
</dbReference>
<accession>A0A074YV02</accession>
<keyword evidence="1" id="KW-0560">Oxidoreductase</keyword>
<dbReference type="STRING" id="1043005.A0A074YV02"/>
<reference evidence="4 5" key="1">
    <citation type="journal article" date="2014" name="BMC Genomics">
        <title>Genome sequencing of four Aureobasidium pullulans varieties: biotechnological potential, stress tolerance, and description of new species.</title>
        <authorList>
            <person name="Gostin Ar C."/>
            <person name="Ohm R.A."/>
            <person name="Kogej T."/>
            <person name="Sonjak S."/>
            <person name="Turk M."/>
            <person name="Zajc J."/>
            <person name="Zalar P."/>
            <person name="Grube M."/>
            <person name="Sun H."/>
            <person name="Han J."/>
            <person name="Sharma A."/>
            <person name="Chiniquy J."/>
            <person name="Ngan C.Y."/>
            <person name="Lipzen A."/>
            <person name="Barry K."/>
            <person name="Grigoriev I.V."/>
            <person name="Gunde-Cimerman N."/>
        </authorList>
    </citation>
    <scope>NUCLEOTIDE SEQUENCE [LARGE SCALE GENOMIC DNA]</scope>
    <source>
        <strain evidence="4 5">EXF-2481</strain>
    </source>
</reference>
<dbReference type="InterPro" id="IPR001509">
    <property type="entry name" value="Epimerase_deHydtase"/>
</dbReference>
<organism evidence="4 5">
    <name type="scientific">Aureobasidium subglaciale (strain EXF-2481)</name>
    <name type="common">Aureobasidium pullulans var. subglaciale</name>
    <dbReference type="NCBI Taxonomy" id="1043005"/>
    <lineage>
        <taxon>Eukaryota</taxon>
        <taxon>Fungi</taxon>
        <taxon>Dikarya</taxon>
        <taxon>Ascomycota</taxon>
        <taxon>Pezizomycotina</taxon>
        <taxon>Dothideomycetes</taxon>
        <taxon>Dothideomycetidae</taxon>
        <taxon>Dothideales</taxon>
        <taxon>Saccotheciaceae</taxon>
        <taxon>Aureobasidium</taxon>
    </lineage>
</organism>
<keyword evidence="5" id="KW-1185">Reference proteome</keyword>
<dbReference type="InterPro" id="IPR036291">
    <property type="entry name" value="NAD(P)-bd_dom_sf"/>
</dbReference>
<dbReference type="PANTHER" id="PTHR10366">
    <property type="entry name" value="NAD DEPENDENT EPIMERASE/DEHYDRATASE"/>
    <property type="match status" value="1"/>
</dbReference>
<dbReference type="SUPFAM" id="SSF51735">
    <property type="entry name" value="NAD(P)-binding Rossmann-fold domains"/>
    <property type="match status" value="1"/>
</dbReference>
<dbReference type="Gene3D" id="3.40.50.720">
    <property type="entry name" value="NAD(P)-binding Rossmann-like Domain"/>
    <property type="match status" value="1"/>
</dbReference>
<dbReference type="RefSeq" id="XP_013339170.1">
    <property type="nucleotide sequence ID" value="XM_013483716.1"/>
</dbReference>
<evidence type="ECO:0000256" key="2">
    <source>
        <dbReference type="ARBA" id="ARBA00023445"/>
    </source>
</evidence>
<dbReference type="PANTHER" id="PTHR10366:SF812">
    <property type="entry name" value="VPS9 DOMAIN-CONTAINING PROTEIN"/>
    <property type="match status" value="1"/>
</dbReference>
<dbReference type="GO" id="GO:0016616">
    <property type="term" value="F:oxidoreductase activity, acting on the CH-OH group of donors, NAD or NADP as acceptor"/>
    <property type="evidence" value="ECO:0007669"/>
    <property type="project" value="TreeGrafter"/>
</dbReference>
<evidence type="ECO:0000259" key="3">
    <source>
        <dbReference type="Pfam" id="PF01370"/>
    </source>
</evidence>
<gene>
    <name evidence="4" type="ORF">AUEXF2481DRAFT_113256</name>
</gene>
<dbReference type="InParanoid" id="A0A074YV02"/>
<evidence type="ECO:0000256" key="1">
    <source>
        <dbReference type="ARBA" id="ARBA00023002"/>
    </source>
</evidence>
<evidence type="ECO:0000313" key="5">
    <source>
        <dbReference type="Proteomes" id="UP000030641"/>
    </source>
</evidence>
<dbReference type="OMA" id="QYHASKL"/>
<dbReference type="OrthoDB" id="2735536at2759"/>
<dbReference type="HOGENOM" id="CLU_007383_9_2_1"/>
<name>A0A074YV02_AURSE</name>
<dbReference type="EMBL" id="KL584787">
    <property type="protein sequence ID" value="KEQ90656.1"/>
    <property type="molecule type" value="Genomic_DNA"/>
</dbReference>
<feature type="domain" description="NAD-dependent epimerase/dehydratase" evidence="3">
    <location>
        <begin position="6"/>
        <end position="246"/>
    </location>
</feature>
<sequence length="325" mass="35619">MSDSLVFITGATGFIGAQVAQSTLEGGHNVRLSVRRESQIGKLRRIFDKFAEKVDYVVVPDYTIASAFDTALKDVTHVIHVASPLANPGEDLMTPAVKGTTSVLESAYNVPSIKKVVITASVASLIPLGGSYDGVVVREDIEKEKLRFDESIVPTLEPMGQYQASKIASYLATLDFIEAKKPHFDIVTIHPVFVFGNNILQTSAEELAGTNGMLFGSLYAEKPMFAPYRGVHVLDVAEAHVRALGLPQAPISSFLLTGKDRSWEDVLKFVNIEFSNAGVKVEATAGEKWNVDTTLAEKALGFEKWREMEEQVRDVMVQQLKLRST</sequence>
<dbReference type="Proteomes" id="UP000030641">
    <property type="component" value="Unassembled WGS sequence"/>
</dbReference>
<dbReference type="Pfam" id="PF01370">
    <property type="entry name" value="Epimerase"/>
    <property type="match status" value="1"/>
</dbReference>
<proteinExistence type="inferred from homology"/>
<comment type="similarity">
    <text evidence="2">Belongs to the NAD(P)-dependent epimerase/dehydratase family. Dihydroflavonol-4-reductase subfamily.</text>
</comment>
<protein>
    <recommendedName>
        <fullName evidence="3">NAD-dependent epimerase/dehydratase domain-containing protein</fullName>
    </recommendedName>
</protein>
<dbReference type="GeneID" id="25361917"/>
<dbReference type="AlphaFoldDB" id="A0A074YV02"/>